<dbReference type="AlphaFoldDB" id="A0A9X3TR89"/>
<dbReference type="Proteomes" id="UP001151071">
    <property type="component" value="Unassembled WGS sequence"/>
</dbReference>
<organism evidence="3 4">
    <name type="scientific">Brevibacillus thermoruber</name>
    <dbReference type="NCBI Taxonomy" id="33942"/>
    <lineage>
        <taxon>Bacteria</taxon>
        <taxon>Bacillati</taxon>
        <taxon>Bacillota</taxon>
        <taxon>Bacilli</taxon>
        <taxon>Bacillales</taxon>
        <taxon>Paenibacillaceae</taxon>
        <taxon>Brevibacillus</taxon>
    </lineage>
</organism>
<dbReference type="RefSeq" id="WP_271139998.1">
    <property type="nucleotide sequence ID" value="NZ_JAPYYP010000008.1"/>
</dbReference>
<reference evidence="3" key="1">
    <citation type="submission" date="2022-12" db="EMBL/GenBank/DDBJ databases">
        <title>Draft genome sequence of the thermophilic strain Brevibacillus thermoruber HT42, isolated from Los Humeros, Puebla, Mexico, with biotechnological potential.</title>
        <authorList>
            <person name="Lara Sanchez J."/>
            <person name="Solis Palacios R."/>
            <person name="Bustos Baena A.S."/>
            <person name="Ruz Baez A.E."/>
            <person name="Espinosa Luna G."/>
            <person name="Oliart Ros R.M."/>
        </authorList>
    </citation>
    <scope>NUCLEOTIDE SEQUENCE</scope>
    <source>
        <strain evidence="3">HT42</strain>
    </source>
</reference>
<evidence type="ECO:0000256" key="1">
    <source>
        <dbReference type="SAM" id="MobiDB-lite"/>
    </source>
</evidence>
<sequence length="251" mass="26943">MKRTLYMIAILALVAGCSDPRAEAPATTTPPAESPATATPPAESAQQPTASAKPTEAQKAEIAKKYGIEKPEVPTDNVRVAVVVGFAQSQPEPASTPEAVPEAERPPEQDVLFNMMDIVNQSETAVEALLGTPIKTESGEWTLHRPEEKTTFTRHVYAAEIGEVKVIFIKGKAVRIEVKPKEAFTFPDDAIKAMRAAGLTVRDGLEPESGGPHFLDFAGIDGVYAVRVLEDLEGSPGNIGYIMIVTADRYT</sequence>
<evidence type="ECO:0000313" key="3">
    <source>
        <dbReference type="EMBL" id="MDA5108563.1"/>
    </source>
</evidence>
<keyword evidence="4" id="KW-1185">Reference proteome</keyword>
<proteinExistence type="predicted"/>
<evidence type="ECO:0000256" key="2">
    <source>
        <dbReference type="SAM" id="SignalP"/>
    </source>
</evidence>
<gene>
    <name evidence="3" type="ORF">O3V59_09335</name>
</gene>
<keyword evidence="2" id="KW-0732">Signal</keyword>
<dbReference type="PROSITE" id="PS51257">
    <property type="entry name" value="PROKAR_LIPOPROTEIN"/>
    <property type="match status" value="1"/>
</dbReference>
<accession>A0A9X3TR89</accession>
<name>A0A9X3TR89_9BACL</name>
<evidence type="ECO:0000313" key="4">
    <source>
        <dbReference type="Proteomes" id="UP001151071"/>
    </source>
</evidence>
<dbReference type="EMBL" id="JAPYYP010000008">
    <property type="protein sequence ID" value="MDA5108563.1"/>
    <property type="molecule type" value="Genomic_DNA"/>
</dbReference>
<comment type="caution">
    <text evidence="3">The sequence shown here is derived from an EMBL/GenBank/DDBJ whole genome shotgun (WGS) entry which is preliminary data.</text>
</comment>
<feature type="signal peptide" evidence="2">
    <location>
        <begin position="1"/>
        <end position="22"/>
    </location>
</feature>
<feature type="compositionally biased region" description="Low complexity" evidence="1">
    <location>
        <begin position="23"/>
        <end position="52"/>
    </location>
</feature>
<feature type="chain" id="PRO_5040811107" evidence="2">
    <location>
        <begin position="23"/>
        <end position="251"/>
    </location>
</feature>
<feature type="region of interest" description="Disordered" evidence="1">
    <location>
        <begin position="20"/>
        <end position="58"/>
    </location>
</feature>
<protein>
    <submittedName>
        <fullName evidence="3">Acid shock protein</fullName>
    </submittedName>
</protein>